<evidence type="ECO:0000313" key="3">
    <source>
        <dbReference type="Proteomes" id="UP001165422"/>
    </source>
</evidence>
<dbReference type="RefSeq" id="WP_229980866.1">
    <property type="nucleotide sequence ID" value="NZ_JAJJPB010000002.1"/>
</dbReference>
<proteinExistence type="predicted"/>
<evidence type="ECO:0000313" key="2">
    <source>
        <dbReference type="EMBL" id="MCC9293931.1"/>
    </source>
</evidence>
<dbReference type="EMBL" id="JAJJPB010000002">
    <property type="protein sequence ID" value="MCC9293931.1"/>
    <property type="molecule type" value="Genomic_DNA"/>
</dbReference>
<keyword evidence="3" id="KW-1185">Reference proteome</keyword>
<organism evidence="2 3">
    <name type="scientific">Clostridium aromativorans</name>
    <dbReference type="NCBI Taxonomy" id="2836848"/>
    <lineage>
        <taxon>Bacteria</taxon>
        <taxon>Bacillati</taxon>
        <taxon>Bacillota</taxon>
        <taxon>Clostridia</taxon>
        <taxon>Eubacteriales</taxon>
        <taxon>Clostridiaceae</taxon>
        <taxon>Clostridium</taxon>
    </lineage>
</organism>
<name>A0ABS8N297_9CLOT</name>
<accession>A0ABS8N297</accession>
<protein>
    <recommendedName>
        <fullName evidence="4">Flagellin</fullName>
    </recommendedName>
</protein>
<gene>
    <name evidence="2" type="ORF">LN736_03485</name>
</gene>
<feature type="coiled-coil region" evidence="1">
    <location>
        <begin position="69"/>
        <end position="123"/>
    </location>
</feature>
<dbReference type="SUPFAM" id="SSF64518">
    <property type="entry name" value="Phase 1 flagellin"/>
    <property type="match status" value="1"/>
</dbReference>
<sequence length="276" mass="31326">MINIISRVINRNKMMNIRIKNKNALGDLNERMKEQKPFDADDFKVDQLKMQLRKGQLAESHIQEGMSLLQQKRKAVDELKDMSKDLKKLSEKYNDVNCTEDEKEKIEKNAREIINSMDNIMNDIFGDKSLFAGRQVSIETSHGSNIVVRGNLDISLNFYGDDGHKSEDIHGIHIEGDLSIVSILENTAQIEKRLIKPLDDTSDEIKSQMVSVVNDAMYQDMIVEMAAKGLADLKEIDGYTESKIINNSKDILENAAEALYCQSSNLDRKRTSALLT</sequence>
<reference evidence="2" key="1">
    <citation type="submission" date="2021-11" db="EMBL/GenBank/DDBJ databases">
        <authorList>
            <person name="Qingchun L."/>
            <person name="Dong Z."/>
            <person name="Zongwei Q."/>
            <person name="Jia Z."/>
            <person name="Duotao L."/>
        </authorList>
    </citation>
    <scope>NUCLEOTIDE SEQUENCE</scope>
    <source>
        <strain evidence="2">WLY-B-L2</strain>
    </source>
</reference>
<comment type="caution">
    <text evidence="2">The sequence shown here is derived from an EMBL/GenBank/DDBJ whole genome shotgun (WGS) entry which is preliminary data.</text>
</comment>
<evidence type="ECO:0000256" key="1">
    <source>
        <dbReference type="SAM" id="Coils"/>
    </source>
</evidence>
<keyword evidence="1" id="KW-0175">Coiled coil</keyword>
<dbReference type="Gene3D" id="1.20.1330.10">
    <property type="entry name" value="f41 fragment of flagellin, N-terminal domain"/>
    <property type="match status" value="1"/>
</dbReference>
<dbReference type="Proteomes" id="UP001165422">
    <property type="component" value="Unassembled WGS sequence"/>
</dbReference>
<evidence type="ECO:0008006" key="4">
    <source>
        <dbReference type="Google" id="ProtNLM"/>
    </source>
</evidence>